<gene>
    <name evidence="1" type="ORF">Tci_454484</name>
</gene>
<dbReference type="Gene3D" id="3.40.50.720">
    <property type="entry name" value="NAD(P)-binding Rossmann-like Domain"/>
    <property type="match status" value="1"/>
</dbReference>
<dbReference type="AlphaFoldDB" id="A0A699HVG3"/>
<dbReference type="SUPFAM" id="SSF51735">
    <property type="entry name" value="NAD(P)-binding Rossmann-fold domains"/>
    <property type="match status" value="1"/>
</dbReference>
<sequence length="370" mass="43139">MDLFFEMVFVFRYFPEGIDIYFENVGGKMLDAVLLNMRLNGRISVCGMISQYNLEQEEGARNLITLITKRVRVQGFLVFDHYHKYPKYLEMVIPLIKNGTINYIEDIVEGLENAPAALIGLYHGKNVGKQVIHVPVPKLPKTRLTSIMSPWPFYQWGLDILGPLPEGLGKLKFIIVAIDYFTKWIEAKPLDKTTRKELLNDSFKSWCKKWKIKQMNTSVAHPQANGLVERDNKSLMHRLKGRLGRERVGLVDNLPHIMWAHRTMLKTSNGETPFSLTYESEAGIPEIKMPIYRTIHFNEAQNKEEMRLNLNLSQERIETTAIHKAKYKKKVEQYYNKRVRPMSFKVNDFVYRKNASSRVENQEKLGPNWE</sequence>
<dbReference type="SUPFAM" id="SSF53098">
    <property type="entry name" value="Ribonuclease H-like"/>
    <property type="match status" value="1"/>
</dbReference>
<name>A0A699HVG3_TANCI</name>
<dbReference type="InterPro" id="IPR012337">
    <property type="entry name" value="RNaseH-like_sf"/>
</dbReference>
<dbReference type="InterPro" id="IPR045010">
    <property type="entry name" value="MDR_fam"/>
</dbReference>
<dbReference type="Gene3D" id="3.90.180.10">
    <property type="entry name" value="Medium-chain alcohol dehydrogenases, catalytic domain"/>
    <property type="match status" value="1"/>
</dbReference>
<dbReference type="EMBL" id="BKCJ010213266">
    <property type="protein sequence ID" value="GEY82510.1"/>
    <property type="molecule type" value="Genomic_DNA"/>
</dbReference>
<evidence type="ECO:0000313" key="1">
    <source>
        <dbReference type="EMBL" id="GEY82510.1"/>
    </source>
</evidence>
<dbReference type="InterPro" id="IPR036291">
    <property type="entry name" value="NAD(P)-bd_dom_sf"/>
</dbReference>
<dbReference type="GO" id="GO:0003676">
    <property type="term" value="F:nucleic acid binding"/>
    <property type="evidence" value="ECO:0007669"/>
    <property type="project" value="InterPro"/>
</dbReference>
<dbReference type="PANTHER" id="PTHR43205:SF7">
    <property type="entry name" value="PROSTAGLANDIN REDUCTASE 1"/>
    <property type="match status" value="1"/>
</dbReference>
<comment type="caution">
    <text evidence="1">The sequence shown here is derived from an EMBL/GenBank/DDBJ whole genome shotgun (WGS) entry which is preliminary data.</text>
</comment>
<dbReference type="Gene3D" id="3.30.420.10">
    <property type="entry name" value="Ribonuclease H-like superfamily/Ribonuclease H"/>
    <property type="match status" value="1"/>
</dbReference>
<reference evidence="1" key="1">
    <citation type="journal article" date="2019" name="Sci. Rep.">
        <title>Draft genome of Tanacetum cinerariifolium, the natural source of mosquito coil.</title>
        <authorList>
            <person name="Yamashiro T."/>
            <person name="Shiraishi A."/>
            <person name="Satake H."/>
            <person name="Nakayama K."/>
        </authorList>
    </citation>
    <scope>NUCLEOTIDE SEQUENCE</scope>
</reference>
<proteinExistence type="predicted"/>
<organism evidence="1">
    <name type="scientific">Tanacetum cinerariifolium</name>
    <name type="common">Dalmatian daisy</name>
    <name type="synonym">Chrysanthemum cinerariifolium</name>
    <dbReference type="NCBI Taxonomy" id="118510"/>
    <lineage>
        <taxon>Eukaryota</taxon>
        <taxon>Viridiplantae</taxon>
        <taxon>Streptophyta</taxon>
        <taxon>Embryophyta</taxon>
        <taxon>Tracheophyta</taxon>
        <taxon>Spermatophyta</taxon>
        <taxon>Magnoliopsida</taxon>
        <taxon>eudicotyledons</taxon>
        <taxon>Gunneridae</taxon>
        <taxon>Pentapetalae</taxon>
        <taxon>asterids</taxon>
        <taxon>campanulids</taxon>
        <taxon>Asterales</taxon>
        <taxon>Asteraceae</taxon>
        <taxon>Asteroideae</taxon>
        <taxon>Anthemideae</taxon>
        <taxon>Anthemidinae</taxon>
        <taxon>Tanacetum</taxon>
    </lineage>
</organism>
<protein>
    <submittedName>
        <fullName evidence="1">2-alkenal reductase</fullName>
    </submittedName>
</protein>
<dbReference type="InterPro" id="IPR036397">
    <property type="entry name" value="RNaseH_sf"/>
</dbReference>
<dbReference type="GO" id="GO:0032440">
    <property type="term" value="F:2-alkenal reductase [NAD(P)H] activity"/>
    <property type="evidence" value="ECO:0007669"/>
    <property type="project" value="TreeGrafter"/>
</dbReference>
<accession>A0A699HVG3</accession>
<dbReference type="PANTHER" id="PTHR43205">
    <property type="entry name" value="PROSTAGLANDIN REDUCTASE"/>
    <property type="match status" value="1"/>
</dbReference>